<comment type="cofactor">
    <cofactor evidence="1">
        <name>pyridoxal 5'-phosphate</name>
        <dbReference type="ChEBI" id="CHEBI:597326"/>
    </cofactor>
</comment>
<dbReference type="InterPro" id="IPR015424">
    <property type="entry name" value="PyrdxlP-dep_Trfase"/>
</dbReference>
<keyword evidence="2 5" id="KW-0032">Aminotransferase</keyword>
<accession>A0A3G8JV31</accession>
<dbReference type="SUPFAM" id="SSF53383">
    <property type="entry name" value="PLP-dependent transferases"/>
    <property type="match status" value="1"/>
</dbReference>
<reference evidence="5 6" key="1">
    <citation type="submission" date="2018-11" db="EMBL/GenBank/DDBJ databases">
        <title>Gordonia insulae sp. nov., isolated from an island soil.</title>
        <authorList>
            <person name="Kim Y.S."/>
            <person name="Kim S.B."/>
        </authorList>
    </citation>
    <scope>NUCLEOTIDE SEQUENCE [LARGE SCALE GENOMIC DNA]</scope>
    <source>
        <strain evidence="5 6">MMS17-SY073</strain>
    </source>
</reference>
<proteinExistence type="predicted"/>
<dbReference type="AlphaFoldDB" id="A0A3G8JV31"/>
<evidence type="ECO:0000256" key="1">
    <source>
        <dbReference type="ARBA" id="ARBA00001933"/>
    </source>
</evidence>
<dbReference type="PANTHER" id="PTHR42832:SF3">
    <property type="entry name" value="L-GLUTAMINE--4-(METHYLSULFANYL)-2-OXOBUTANOATE AMINOTRANSFERASE"/>
    <property type="match status" value="1"/>
</dbReference>
<dbReference type="GO" id="GO:0030170">
    <property type="term" value="F:pyridoxal phosphate binding"/>
    <property type="evidence" value="ECO:0007669"/>
    <property type="project" value="InterPro"/>
</dbReference>
<dbReference type="InterPro" id="IPR050881">
    <property type="entry name" value="LL-DAP_aminotransferase"/>
</dbReference>
<dbReference type="Gene3D" id="3.90.1150.10">
    <property type="entry name" value="Aspartate Aminotransferase, domain 1"/>
    <property type="match status" value="1"/>
</dbReference>
<dbReference type="KEGG" id="gom:D7316_05367"/>
<keyword evidence="3 5" id="KW-0808">Transferase</keyword>
<dbReference type="Gene3D" id="3.40.640.10">
    <property type="entry name" value="Type I PLP-dependent aspartate aminotransferase-like (Major domain)"/>
    <property type="match status" value="1"/>
</dbReference>
<organism evidence="5 6">
    <name type="scientific">Gordonia insulae</name>
    <dbReference type="NCBI Taxonomy" id="2420509"/>
    <lineage>
        <taxon>Bacteria</taxon>
        <taxon>Bacillati</taxon>
        <taxon>Actinomycetota</taxon>
        <taxon>Actinomycetes</taxon>
        <taxon>Mycobacteriales</taxon>
        <taxon>Gordoniaceae</taxon>
        <taxon>Gordonia</taxon>
    </lineage>
</organism>
<keyword evidence="6" id="KW-1185">Reference proteome</keyword>
<feature type="domain" description="Aminotransferase class I/classII large" evidence="4">
    <location>
        <begin position="38"/>
        <end position="371"/>
    </location>
</feature>
<dbReference type="Pfam" id="PF00155">
    <property type="entry name" value="Aminotran_1_2"/>
    <property type="match status" value="1"/>
</dbReference>
<dbReference type="NCBIfam" id="TIGR03539">
    <property type="entry name" value="DapC_actino"/>
    <property type="match status" value="1"/>
</dbReference>
<dbReference type="InterPro" id="IPR004839">
    <property type="entry name" value="Aminotransferase_I/II_large"/>
</dbReference>
<dbReference type="CDD" id="cd00609">
    <property type="entry name" value="AAT_like"/>
    <property type="match status" value="1"/>
</dbReference>
<dbReference type="InterPro" id="IPR015421">
    <property type="entry name" value="PyrdxlP-dep_Trfase_major"/>
</dbReference>
<dbReference type="RefSeq" id="WP_124710904.1">
    <property type="nucleotide sequence ID" value="NZ_CP033972.1"/>
</dbReference>
<dbReference type="InterPro" id="IPR015422">
    <property type="entry name" value="PyrdxlP-dep_Trfase_small"/>
</dbReference>
<dbReference type="EMBL" id="CP033972">
    <property type="protein sequence ID" value="AZG48746.1"/>
    <property type="molecule type" value="Genomic_DNA"/>
</dbReference>
<protein>
    <submittedName>
        <fullName evidence="5">LL-diaminopimelate aminotransferase</fullName>
        <ecNumber evidence="5">2.6.1.83</ecNumber>
    </submittedName>
</protein>
<sequence>MSTSGFATRRRVSTLLPDFPWDTIGGARMRASAHPDGIVDLSVGTPVDPVDPIIREALAASSEFPGYPTTIGTGELREAAVAALARRYGAPGLDESAVLPVIGTKEAIAGIVSTLGIGAGDVVVIPEVAYPTYEVSALLAGATPVRADSTVQLGPTSPALIFLNSPSNPTGKVLGIDHLRKVVGWARERGAIVVSDECYLGLAWDTEAYSILDPRVSDGDHTGLIAVHSLSKVSNLASYRAGFFAGDRELIGELLAVRKHAGLIVPFPIQGAMVAALNDDAHAIAQAERYRARRTTLLAAVRAAGFRVDHSEAGLYLWATRDEDSRVTLDWLAERGILAAPGDFYGPAGTRHVRMALTATDERIAAAAARLTA</sequence>
<evidence type="ECO:0000256" key="2">
    <source>
        <dbReference type="ARBA" id="ARBA00022576"/>
    </source>
</evidence>
<dbReference type="PANTHER" id="PTHR42832">
    <property type="entry name" value="AMINO ACID AMINOTRANSFERASE"/>
    <property type="match status" value="1"/>
</dbReference>
<evidence type="ECO:0000313" key="5">
    <source>
        <dbReference type="EMBL" id="AZG48746.1"/>
    </source>
</evidence>
<evidence type="ECO:0000256" key="3">
    <source>
        <dbReference type="ARBA" id="ARBA00022679"/>
    </source>
</evidence>
<dbReference type="InterPro" id="IPR019880">
    <property type="entry name" value="OxyQ"/>
</dbReference>
<gene>
    <name evidence="5" type="primary">dapL</name>
    <name evidence="5" type="ORF">D7316_05367</name>
</gene>
<evidence type="ECO:0000313" key="6">
    <source>
        <dbReference type="Proteomes" id="UP000271469"/>
    </source>
</evidence>
<dbReference type="Proteomes" id="UP000271469">
    <property type="component" value="Chromosome"/>
</dbReference>
<dbReference type="GO" id="GO:0010285">
    <property type="term" value="F:L,L-diaminopimelate aminotransferase activity"/>
    <property type="evidence" value="ECO:0007669"/>
    <property type="project" value="UniProtKB-EC"/>
</dbReference>
<evidence type="ECO:0000259" key="4">
    <source>
        <dbReference type="Pfam" id="PF00155"/>
    </source>
</evidence>
<name>A0A3G8JV31_9ACTN</name>
<dbReference type="OrthoDB" id="9813612at2"/>
<dbReference type="EC" id="2.6.1.83" evidence="5"/>